<keyword evidence="1" id="KW-1133">Transmembrane helix</keyword>
<gene>
    <name evidence="2" type="ORF">CCY01nite_08370</name>
</gene>
<dbReference type="RefSeq" id="WP_146858102.1">
    <property type="nucleotide sequence ID" value="NZ_BKAU01000001.1"/>
</dbReference>
<protein>
    <submittedName>
        <fullName evidence="2">Uncharacterized protein</fullName>
    </submittedName>
</protein>
<evidence type="ECO:0000313" key="2">
    <source>
        <dbReference type="EMBL" id="GEP94577.1"/>
    </source>
</evidence>
<proteinExistence type="predicted"/>
<dbReference type="EMBL" id="BKAU01000001">
    <property type="protein sequence ID" value="GEP94577.1"/>
    <property type="molecule type" value="Genomic_DNA"/>
</dbReference>
<accession>A0A512RFU0</accession>
<dbReference type="AlphaFoldDB" id="A0A512RFU0"/>
<feature type="transmembrane region" description="Helical" evidence="1">
    <location>
        <begin position="12"/>
        <end position="33"/>
    </location>
</feature>
<feature type="transmembrane region" description="Helical" evidence="1">
    <location>
        <begin position="77"/>
        <end position="97"/>
    </location>
</feature>
<keyword evidence="3" id="KW-1185">Reference proteome</keyword>
<organism evidence="2 3">
    <name type="scientific">Chitinophaga cymbidii</name>
    <dbReference type="NCBI Taxonomy" id="1096750"/>
    <lineage>
        <taxon>Bacteria</taxon>
        <taxon>Pseudomonadati</taxon>
        <taxon>Bacteroidota</taxon>
        <taxon>Chitinophagia</taxon>
        <taxon>Chitinophagales</taxon>
        <taxon>Chitinophagaceae</taxon>
        <taxon>Chitinophaga</taxon>
    </lineage>
</organism>
<dbReference type="OrthoDB" id="670205at2"/>
<reference evidence="2 3" key="1">
    <citation type="submission" date="2019-07" db="EMBL/GenBank/DDBJ databases">
        <title>Whole genome shotgun sequence of Chitinophaga cymbidii NBRC 109752.</title>
        <authorList>
            <person name="Hosoyama A."/>
            <person name="Uohara A."/>
            <person name="Ohji S."/>
            <person name="Ichikawa N."/>
        </authorList>
    </citation>
    <scope>NUCLEOTIDE SEQUENCE [LARGE SCALE GENOMIC DNA]</scope>
    <source>
        <strain evidence="2 3">NBRC 109752</strain>
    </source>
</reference>
<sequence length="172" mass="19354">MSFSFGLFRFLTYGNIFVVGLFMLLMLMAMLVAPSMTSVVISLMISGVVLYHNILCLQLQRSTMEPSVPLKRNFPPLLIIVSVLSFIYSMFVFSTVIEMARLSSGEFAKMTMGGQMKQEEVTAEMLDTIRKTVLVLFGIHGLAIAANCVLSSVFLNKWKKERQEENDSFLDI</sequence>
<dbReference type="Proteomes" id="UP000321436">
    <property type="component" value="Unassembled WGS sequence"/>
</dbReference>
<keyword evidence="1" id="KW-0472">Membrane</keyword>
<name>A0A512RFU0_9BACT</name>
<evidence type="ECO:0000256" key="1">
    <source>
        <dbReference type="SAM" id="Phobius"/>
    </source>
</evidence>
<keyword evidence="1" id="KW-0812">Transmembrane</keyword>
<comment type="caution">
    <text evidence="2">The sequence shown here is derived from an EMBL/GenBank/DDBJ whole genome shotgun (WGS) entry which is preliminary data.</text>
</comment>
<evidence type="ECO:0000313" key="3">
    <source>
        <dbReference type="Proteomes" id="UP000321436"/>
    </source>
</evidence>
<feature type="transmembrane region" description="Helical" evidence="1">
    <location>
        <begin position="133"/>
        <end position="155"/>
    </location>
</feature>
<feature type="transmembrane region" description="Helical" evidence="1">
    <location>
        <begin position="39"/>
        <end position="57"/>
    </location>
</feature>